<sequence>MDKPILLLFLFIVFQLTCNAQDHVKIDSLLNALKQVGTDTSRISIQGELVREYVRIGESGKAFSTVYEMLTMADNTKFTWYKAKANQLAGYVHTVEMNTDSVLFYSNKALDLLESENSLATLRVKVTATNNLAVAYSASGNMQKAVELIISNLPRLEALKDTRLYHLTVHNISSSLVMLKEYQKAYEYMLEDVKLADKTDADKEFRALAYLNANVLCYNMQKLDQQQAYLTKARKSLEALGPNRYWGQYYAYETMYFAARKKIGEARRALAKAFDQAENYKDRMNLYLAYEAKREVETAAGNTQKAREAAFVLYSMGKEDQYDEATIVALKDVADLSSRMEDYKTAYQYLQKHTAYKDSVDQQQTLKNVHELEVKYQTSEKEKQILQLQKQKIQAELTAENNRLLNWLLGIGALICLLIILFLINTYRNHKKQSLQRVRDMEQQQALKLTQTMLEGEERERQRIARDLHDSLGGSLLGVKFKLLEQQEREAIAMADEVTSLLDKSITELRHITRNMMPESLIHIGLKGALEDLCLSLNSSHTKIEFQSNGVDQSLPIASQINIFRIIQELLSNALRHGKAGNILVQCVQDEQVFLITIEDDGCGFDTSGKKNSKGIGLSNIHNRVEYMKGKLEIDSALNQGTTVNIELFI</sequence>
<dbReference type="InterPro" id="IPR036890">
    <property type="entry name" value="HATPase_C_sf"/>
</dbReference>
<keyword evidence="4" id="KW-0808">Transferase</keyword>
<evidence type="ECO:0000313" key="13">
    <source>
        <dbReference type="Proteomes" id="UP000653730"/>
    </source>
</evidence>
<comment type="catalytic activity">
    <reaction evidence="1">
        <text>ATP + protein L-histidine = ADP + protein N-phospho-L-histidine.</text>
        <dbReference type="EC" id="2.7.13.3"/>
    </reaction>
</comment>
<comment type="caution">
    <text evidence="12">The sequence shown here is derived from an EMBL/GenBank/DDBJ whole genome shotgun (WGS) entry which is preliminary data.</text>
</comment>
<dbReference type="GO" id="GO:0000155">
    <property type="term" value="F:phosphorelay sensor kinase activity"/>
    <property type="evidence" value="ECO:0007669"/>
    <property type="project" value="InterPro"/>
</dbReference>
<keyword evidence="6 12" id="KW-0418">Kinase</keyword>
<keyword evidence="8" id="KW-0902">Two-component regulatory system</keyword>
<feature type="transmembrane region" description="Helical" evidence="10">
    <location>
        <begin position="404"/>
        <end position="427"/>
    </location>
</feature>
<evidence type="ECO:0000256" key="7">
    <source>
        <dbReference type="ARBA" id="ARBA00022840"/>
    </source>
</evidence>
<accession>A0A926JW38</accession>
<dbReference type="InterPro" id="IPR011712">
    <property type="entry name" value="Sig_transdc_His_kin_sub3_dim/P"/>
</dbReference>
<dbReference type="InterPro" id="IPR003594">
    <property type="entry name" value="HATPase_dom"/>
</dbReference>
<evidence type="ECO:0000256" key="4">
    <source>
        <dbReference type="ARBA" id="ARBA00022679"/>
    </source>
</evidence>
<evidence type="ECO:0000256" key="2">
    <source>
        <dbReference type="ARBA" id="ARBA00012438"/>
    </source>
</evidence>
<feature type="domain" description="Histidine kinase" evidence="11">
    <location>
        <begin position="463"/>
        <end position="650"/>
    </location>
</feature>
<dbReference type="SUPFAM" id="SSF55874">
    <property type="entry name" value="ATPase domain of HSP90 chaperone/DNA topoisomerase II/histidine kinase"/>
    <property type="match status" value="1"/>
</dbReference>
<keyword evidence="3" id="KW-0597">Phosphoprotein</keyword>
<evidence type="ECO:0000256" key="3">
    <source>
        <dbReference type="ARBA" id="ARBA00022553"/>
    </source>
</evidence>
<dbReference type="PANTHER" id="PTHR24421">
    <property type="entry name" value="NITRATE/NITRITE SENSOR PROTEIN NARX-RELATED"/>
    <property type="match status" value="1"/>
</dbReference>
<dbReference type="Gene3D" id="1.25.40.10">
    <property type="entry name" value="Tetratricopeptide repeat domain"/>
    <property type="match status" value="2"/>
</dbReference>
<dbReference type="Pfam" id="PF02518">
    <property type="entry name" value="HATPase_c"/>
    <property type="match status" value="1"/>
</dbReference>
<evidence type="ECO:0000256" key="5">
    <source>
        <dbReference type="ARBA" id="ARBA00022741"/>
    </source>
</evidence>
<evidence type="ECO:0000256" key="6">
    <source>
        <dbReference type="ARBA" id="ARBA00022777"/>
    </source>
</evidence>
<protein>
    <recommendedName>
        <fullName evidence="2">histidine kinase</fullName>
        <ecNumber evidence="2">2.7.13.3</ecNumber>
    </recommendedName>
</protein>
<reference evidence="12 13" key="1">
    <citation type="submission" date="2020-09" db="EMBL/GenBank/DDBJ databases">
        <title>Sinomicrobium weinanense sp. nov., a halophilic bacteria isolated from saline-alkali soil.</title>
        <authorList>
            <person name="Wu P."/>
            <person name="Ren H."/>
            <person name="Mei Y."/>
            <person name="Liang Y."/>
            <person name="Chen Z."/>
        </authorList>
    </citation>
    <scope>NUCLEOTIDE SEQUENCE [LARGE SCALE GENOMIC DNA]</scope>
    <source>
        <strain evidence="12 13">FJxs</strain>
    </source>
</reference>
<keyword evidence="13" id="KW-1185">Reference proteome</keyword>
<keyword evidence="10" id="KW-0472">Membrane</keyword>
<evidence type="ECO:0000256" key="10">
    <source>
        <dbReference type="SAM" id="Phobius"/>
    </source>
</evidence>
<dbReference type="Proteomes" id="UP000653730">
    <property type="component" value="Unassembled WGS sequence"/>
</dbReference>
<dbReference type="EMBL" id="JACVDC010000118">
    <property type="protein sequence ID" value="MBC9798451.1"/>
    <property type="molecule type" value="Genomic_DNA"/>
</dbReference>
<evidence type="ECO:0000256" key="9">
    <source>
        <dbReference type="SAM" id="Coils"/>
    </source>
</evidence>
<dbReference type="Gene3D" id="3.30.565.10">
    <property type="entry name" value="Histidine kinase-like ATPase, C-terminal domain"/>
    <property type="match status" value="1"/>
</dbReference>
<proteinExistence type="predicted"/>
<keyword evidence="5" id="KW-0547">Nucleotide-binding</keyword>
<evidence type="ECO:0000313" key="12">
    <source>
        <dbReference type="EMBL" id="MBC9798451.1"/>
    </source>
</evidence>
<dbReference type="CDD" id="cd16917">
    <property type="entry name" value="HATPase_UhpB-NarQ-NarX-like"/>
    <property type="match status" value="1"/>
</dbReference>
<keyword evidence="9" id="KW-0175">Coiled coil</keyword>
<dbReference type="InterPro" id="IPR011990">
    <property type="entry name" value="TPR-like_helical_dom_sf"/>
</dbReference>
<dbReference type="GO" id="GO:0016020">
    <property type="term" value="C:membrane"/>
    <property type="evidence" value="ECO:0007669"/>
    <property type="project" value="InterPro"/>
</dbReference>
<dbReference type="PANTHER" id="PTHR24421:SF10">
    <property type="entry name" value="NITRATE_NITRITE SENSOR PROTEIN NARQ"/>
    <property type="match status" value="1"/>
</dbReference>
<dbReference type="RefSeq" id="WP_187967568.1">
    <property type="nucleotide sequence ID" value="NZ_JACVDC010000118.1"/>
</dbReference>
<evidence type="ECO:0000256" key="1">
    <source>
        <dbReference type="ARBA" id="ARBA00000085"/>
    </source>
</evidence>
<organism evidence="12 13">
    <name type="scientific">Sinomicrobium weinanense</name>
    <dbReference type="NCBI Taxonomy" id="2842200"/>
    <lineage>
        <taxon>Bacteria</taxon>
        <taxon>Pseudomonadati</taxon>
        <taxon>Bacteroidota</taxon>
        <taxon>Flavobacteriia</taxon>
        <taxon>Flavobacteriales</taxon>
        <taxon>Flavobacteriaceae</taxon>
        <taxon>Sinomicrobium</taxon>
    </lineage>
</organism>
<dbReference type="GO" id="GO:0005524">
    <property type="term" value="F:ATP binding"/>
    <property type="evidence" value="ECO:0007669"/>
    <property type="project" value="UniProtKB-KW"/>
</dbReference>
<dbReference type="Gene3D" id="1.20.5.1930">
    <property type="match status" value="1"/>
</dbReference>
<dbReference type="PROSITE" id="PS50109">
    <property type="entry name" value="HIS_KIN"/>
    <property type="match status" value="1"/>
</dbReference>
<keyword evidence="10" id="KW-0812">Transmembrane</keyword>
<dbReference type="SMART" id="SM00387">
    <property type="entry name" value="HATPase_c"/>
    <property type="match status" value="1"/>
</dbReference>
<gene>
    <name evidence="12" type="ORF">IBL28_20965</name>
</gene>
<dbReference type="SUPFAM" id="SSF48452">
    <property type="entry name" value="TPR-like"/>
    <property type="match status" value="1"/>
</dbReference>
<keyword evidence="10" id="KW-1133">Transmembrane helix</keyword>
<dbReference type="EC" id="2.7.13.3" evidence="2"/>
<dbReference type="Pfam" id="PF07730">
    <property type="entry name" value="HisKA_3"/>
    <property type="match status" value="1"/>
</dbReference>
<feature type="coiled-coil region" evidence="9">
    <location>
        <begin position="369"/>
        <end position="444"/>
    </location>
</feature>
<keyword evidence="7" id="KW-0067">ATP-binding</keyword>
<evidence type="ECO:0000256" key="8">
    <source>
        <dbReference type="ARBA" id="ARBA00023012"/>
    </source>
</evidence>
<dbReference type="GO" id="GO:0046983">
    <property type="term" value="F:protein dimerization activity"/>
    <property type="evidence" value="ECO:0007669"/>
    <property type="project" value="InterPro"/>
</dbReference>
<dbReference type="InterPro" id="IPR005467">
    <property type="entry name" value="His_kinase_dom"/>
</dbReference>
<evidence type="ECO:0000259" key="11">
    <source>
        <dbReference type="PROSITE" id="PS50109"/>
    </source>
</evidence>
<name>A0A926JW38_9FLAO</name>
<dbReference type="InterPro" id="IPR050482">
    <property type="entry name" value="Sensor_HK_TwoCompSys"/>
</dbReference>
<dbReference type="AlphaFoldDB" id="A0A926JW38"/>